<keyword evidence="1" id="KW-0472">Membrane</keyword>
<dbReference type="GO" id="GO:0005886">
    <property type="term" value="C:plasma membrane"/>
    <property type="evidence" value="ECO:0007669"/>
    <property type="project" value="TreeGrafter"/>
</dbReference>
<dbReference type="PANTHER" id="PTHR34980:SF2">
    <property type="entry name" value="INNER MEMBRANE PROTEIN YHAH-RELATED"/>
    <property type="match status" value="1"/>
</dbReference>
<feature type="transmembrane region" description="Helical" evidence="1">
    <location>
        <begin position="99"/>
        <end position="121"/>
    </location>
</feature>
<dbReference type="PANTHER" id="PTHR34980">
    <property type="entry name" value="INNER MEMBRANE PROTEIN-RELATED-RELATED"/>
    <property type="match status" value="1"/>
</dbReference>
<keyword evidence="1" id="KW-0812">Transmembrane</keyword>
<keyword evidence="1" id="KW-1133">Transmembrane helix</keyword>
<evidence type="ECO:0000256" key="1">
    <source>
        <dbReference type="SAM" id="Phobius"/>
    </source>
</evidence>
<reference evidence="2 3" key="1">
    <citation type="submission" date="2020-08" db="EMBL/GenBank/DDBJ databases">
        <title>Genomic Encyclopedia of Type Strains, Phase IV (KMG-IV): sequencing the most valuable type-strain genomes for metagenomic binning, comparative biology and taxonomic classification.</title>
        <authorList>
            <person name="Goeker M."/>
        </authorList>
    </citation>
    <scope>NUCLEOTIDE SEQUENCE [LARGE SCALE GENOMIC DNA]</scope>
    <source>
        <strain evidence="2 3">DSM 7465</strain>
    </source>
</reference>
<feature type="transmembrane region" description="Helical" evidence="1">
    <location>
        <begin position="67"/>
        <end position="87"/>
    </location>
</feature>
<evidence type="ECO:0000313" key="2">
    <source>
        <dbReference type="EMBL" id="MBB4639904.1"/>
    </source>
</evidence>
<comment type="caution">
    <text evidence="2">The sequence shown here is derived from an EMBL/GenBank/DDBJ whole genome shotgun (WGS) entry which is preliminary data.</text>
</comment>
<proteinExistence type="predicted"/>
<keyword evidence="3" id="KW-1185">Reference proteome</keyword>
<evidence type="ECO:0000313" key="3">
    <source>
        <dbReference type="Proteomes" id="UP000575068"/>
    </source>
</evidence>
<dbReference type="Proteomes" id="UP000575068">
    <property type="component" value="Unassembled WGS sequence"/>
</dbReference>
<sequence length="141" mass="15925">MMEWMLLPLKRYTQFSGRARPKEFWMFFLFLIICIVLLSFVEAALGLNTSERWAFREGWSASAGFRNSAGPLTGLFLLAMLVPYLAVAVRRLHDTDRSGWYLLLGFIPFIGGLILLIFLVMGGTRGPNRFGPDPFDKGEAA</sequence>
<name>A0A840HQS0_9SPHN</name>
<dbReference type="RefSeq" id="WP_322790286.1">
    <property type="nucleotide sequence ID" value="NZ_JACHOV010000001.1"/>
</dbReference>
<dbReference type="Pfam" id="PF05656">
    <property type="entry name" value="DUF805"/>
    <property type="match status" value="1"/>
</dbReference>
<protein>
    <submittedName>
        <fullName evidence="2">Uncharacterized membrane protein YhaH (DUF805 family)</fullName>
    </submittedName>
</protein>
<organism evidence="2 3">
    <name type="scientific">Rhizorhapis suberifaciens</name>
    <name type="common">corky root of lettuce</name>
    <dbReference type="NCBI Taxonomy" id="13656"/>
    <lineage>
        <taxon>Bacteria</taxon>
        <taxon>Pseudomonadati</taxon>
        <taxon>Pseudomonadota</taxon>
        <taxon>Alphaproteobacteria</taxon>
        <taxon>Sphingomonadales</taxon>
        <taxon>Sphingomonadaceae</taxon>
        <taxon>Rhizorhapis</taxon>
    </lineage>
</organism>
<dbReference type="AlphaFoldDB" id="A0A840HQS0"/>
<accession>A0A840HQS0</accession>
<dbReference type="InterPro" id="IPR008523">
    <property type="entry name" value="DUF805"/>
</dbReference>
<dbReference type="EMBL" id="JACHOV010000001">
    <property type="protein sequence ID" value="MBB4639904.1"/>
    <property type="molecule type" value="Genomic_DNA"/>
</dbReference>
<gene>
    <name evidence="2" type="ORF">HNQ99_000184</name>
</gene>